<protein>
    <recommendedName>
        <fullName evidence="4">Protein kinase domain-containing protein</fullName>
    </recommendedName>
</protein>
<dbReference type="Gene3D" id="1.10.510.10">
    <property type="entry name" value="Transferase(Phosphotransferase) domain 1"/>
    <property type="match status" value="1"/>
</dbReference>
<evidence type="ECO:0000256" key="1">
    <source>
        <dbReference type="SAM" id="MobiDB-lite"/>
    </source>
</evidence>
<accession>A0A6A6UX22</accession>
<evidence type="ECO:0000313" key="2">
    <source>
        <dbReference type="EMBL" id="KAF2742024.1"/>
    </source>
</evidence>
<dbReference type="OrthoDB" id="20729at2759"/>
<evidence type="ECO:0008006" key="4">
    <source>
        <dbReference type="Google" id="ProtNLM"/>
    </source>
</evidence>
<proteinExistence type="predicted"/>
<gene>
    <name evidence="2" type="ORF">M011DRAFT_472602</name>
</gene>
<dbReference type="Proteomes" id="UP000799440">
    <property type="component" value="Unassembled WGS sequence"/>
</dbReference>
<dbReference type="InterPro" id="IPR011009">
    <property type="entry name" value="Kinase-like_dom_sf"/>
</dbReference>
<dbReference type="EMBL" id="MU006617">
    <property type="protein sequence ID" value="KAF2742024.1"/>
    <property type="molecule type" value="Genomic_DNA"/>
</dbReference>
<sequence length="377" mass="42954">MGSLFSRPRQPLPVAGPETQPQKEADTHPPSLTDGNYELYADFWAKVDCQPHADGQHVIIRALEEGPVETSREPIDWPIKKLHKVYKRLDGAECKRIVRHAGTQNDGAIVLERPEVGPLVRLTLPALEIEQKGDSLFTAQSKENGILLALYYRWALQALSALRFFHAHGIYVKVFTARNVWLRSDYSLAIVGIISAVVEGDPITQEEFGEGGWVGDEWIEYDLDIADNPYNTRTTGSIKEDLFNWATFVWRLMTNEHSDKAHWKRKELWEPVSPLKGGILTYTPDAYQILTARLQRNLYQRLDERRLGDVLVKAWTEAYNSIEEAIEDIQHIVQKQDLAVERDEVDIGEAWEDVFEVVGTGESVELKFRSDSADVEM</sequence>
<feature type="region of interest" description="Disordered" evidence="1">
    <location>
        <begin position="1"/>
        <end position="32"/>
    </location>
</feature>
<reference evidence="2" key="1">
    <citation type="journal article" date="2020" name="Stud. Mycol.">
        <title>101 Dothideomycetes genomes: a test case for predicting lifestyles and emergence of pathogens.</title>
        <authorList>
            <person name="Haridas S."/>
            <person name="Albert R."/>
            <person name="Binder M."/>
            <person name="Bloem J."/>
            <person name="Labutti K."/>
            <person name="Salamov A."/>
            <person name="Andreopoulos B."/>
            <person name="Baker S."/>
            <person name="Barry K."/>
            <person name="Bills G."/>
            <person name="Bluhm B."/>
            <person name="Cannon C."/>
            <person name="Castanera R."/>
            <person name="Culley D."/>
            <person name="Daum C."/>
            <person name="Ezra D."/>
            <person name="Gonzalez J."/>
            <person name="Henrissat B."/>
            <person name="Kuo A."/>
            <person name="Liang C."/>
            <person name="Lipzen A."/>
            <person name="Lutzoni F."/>
            <person name="Magnuson J."/>
            <person name="Mondo S."/>
            <person name="Nolan M."/>
            <person name="Ohm R."/>
            <person name="Pangilinan J."/>
            <person name="Park H.-J."/>
            <person name="Ramirez L."/>
            <person name="Alfaro M."/>
            <person name="Sun H."/>
            <person name="Tritt A."/>
            <person name="Yoshinaga Y."/>
            <person name="Zwiers L.-H."/>
            <person name="Turgeon B."/>
            <person name="Goodwin S."/>
            <person name="Spatafora J."/>
            <person name="Crous P."/>
            <person name="Grigoriev I."/>
        </authorList>
    </citation>
    <scope>NUCLEOTIDE SEQUENCE</scope>
    <source>
        <strain evidence="2">CBS 119925</strain>
    </source>
</reference>
<keyword evidence="3" id="KW-1185">Reference proteome</keyword>
<dbReference type="AlphaFoldDB" id="A0A6A6UX22"/>
<evidence type="ECO:0000313" key="3">
    <source>
        <dbReference type="Proteomes" id="UP000799440"/>
    </source>
</evidence>
<name>A0A6A6UX22_9PLEO</name>
<dbReference type="SUPFAM" id="SSF56112">
    <property type="entry name" value="Protein kinase-like (PK-like)"/>
    <property type="match status" value="1"/>
</dbReference>
<organism evidence="2 3">
    <name type="scientific">Sporormia fimetaria CBS 119925</name>
    <dbReference type="NCBI Taxonomy" id="1340428"/>
    <lineage>
        <taxon>Eukaryota</taxon>
        <taxon>Fungi</taxon>
        <taxon>Dikarya</taxon>
        <taxon>Ascomycota</taxon>
        <taxon>Pezizomycotina</taxon>
        <taxon>Dothideomycetes</taxon>
        <taxon>Pleosporomycetidae</taxon>
        <taxon>Pleosporales</taxon>
        <taxon>Sporormiaceae</taxon>
        <taxon>Sporormia</taxon>
    </lineage>
</organism>